<accession>A0A9D7S917</accession>
<comment type="caution">
    <text evidence="1">The sequence shown here is derived from an EMBL/GenBank/DDBJ whole genome shotgun (WGS) entry which is preliminary data.</text>
</comment>
<protein>
    <submittedName>
        <fullName evidence="1">Uncharacterized protein</fullName>
    </submittedName>
</protein>
<evidence type="ECO:0000313" key="1">
    <source>
        <dbReference type="EMBL" id="MBK9716974.1"/>
    </source>
</evidence>
<dbReference type="InterPro" id="IPR036278">
    <property type="entry name" value="Sialidase_sf"/>
</dbReference>
<gene>
    <name evidence="1" type="ORF">IPO85_05585</name>
</gene>
<dbReference type="SUPFAM" id="SSF50939">
    <property type="entry name" value="Sialidases"/>
    <property type="match status" value="1"/>
</dbReference>
<evidence type="ECO:0000313" key="2">
    <source>
        <dbReference type="Proteomes" id="UP000808349"/>
    </source>
</evidence>
<dbReference type="Proteomes" id="UP000808349">
    <property type="component" value="Unassembled WGS sequence"/>
</dbReference>
<dbReference type="SUPFAM" id="SSF110296">
    <property type="entry name" value="Oligoxyloglucan reducing end-specific cellobiohydrolase"/>
    <property type="match status" value="1"/>
</dbReference>
<proteinExistence type="predicted"/>
<organism evidence="1 2">
    <name type="scientific">Candidatus Defluviibacterium haderslevense</name>
    <dbReference type="NCBI Taxonomy" id="2981993"/>
    <lineage>
        <taxon>Bacteria</taxon>
        <taxon>Pseudomonadati</taxon>
        <taxon>Bacteroidota</taxon>
        <taxon>Saprospiria</taxon>
        <taxon>Saprospirales</taxon>
        <taxon>Saprospiraceae</taxon>
        <taxon>Candidatus Defluviibacterium</taxon>
    </lineage>
</organism>
<dbReference type="EMBL" id="JADKFW010000004">
    <property type="protein sequence ID" value="MBK9716974.1"/>
    <property type="molecule type" value="Genomic_DNA"/>
</dbReference>
<name>A0A9D7S917_9BACT</name>
<sequence>METQTKIILILLILIPSLGESQVSWSRRNTPQKYELGDILISPEGYYFISLSQNSPVYISTDEGDNWKDIADKTQLYYSFYSGSKLLKLINGTVYYGKCNGLCKPYILINGKFNIKPGITSNFEKLYTDSNNSIYYVDEFNIYQTDSNWRADNTQNSWKTQDNRIMDAFFFQHDINYVVTDAYDKSNPSSENVRIYYLNTEKMTSTLYSKIRALVQKDQVLISKEGNICINVTYWNRNQLLYANSANPNVFKEIILDSQNLNINVQYLGSADDGTYYAITNAGVYFSDGIDFSIWKKVFYMSQNLPSLNYFSIENKYYFKDSLTAIINYGNNCGESNAYIFNKKYLQWKPINLDININNLDNLQKDVHGNLYAFSPCRNYPAREYYRISEDDGKTWELFFINGEYVRSVGINKDKAAIVLAGENLFLQNSLDKTWKFIQNPIPDSGIFSSLFFYSSNGILFFEAYYLSKDGFNKIGFYFSKDGGLNWKEFSPFHQSSTDNYNDRNILVTKDR</sequence>
<dbReference type="AlphaFoldDB" id="A0A9D7S917"/>
<reference evidence="1 2" key="1">
    <citation type="submission" date="2020-10" db="EMBL/GenBank/DDBJ databases">
        <title>Connecting structure to function with the recovery of over 1000 high-quality activated sludge metagenome-assembled genomes encoding full-length rRNA genes using long-read sequencing.</title>
        <authorList>
            <person name="Singleton C.M."/>
            <person name="Petriglieri F."/>
            <person name="Kristensen J.M."/>
            <person name="Kirkegaard R.H."/>
            <person name="Michaelsen T.Y."/>
            <person name="Andersen M.H."/>
            <person name="Karst S.M."/>
            <person name="Dueholm M.S."/>
            <person name="Nielsen P.H."/>
            <person name="Albertsen M."/>
        </authorList>
    </citation>
    <scope>NUCLEOTIDE SEQUENCE [LARGE SCALE GENOMIC DNA]</scope>
    <source>
        <strain evidence="1">Ribe_18-Q3-R11-54_BAT3C.373</strain>
    </source>
</reference>